<accession>A0ABW1X3S3</accession>
<evidence type="ECO:0000256" key="1">
    <source>
        <dbReference type="ARBA" id="ARBA00001947"/>
    </source>
</evidence>
<dbReference type="RefSeq" id="WP_343884156.1">
    <property type="nucleotide sequence ID" value="NZ_BAAAKI010000001.1"/>
</dbReference>
<comment type="cofactor">
    <cofactor evidence="1">
        <name>Zn(2+)</name>
        <dbReference type="ChEBI" id="CHEBI:29105"/>
    </cofactor>
</comment>
<dbReference type="SMART" id="SM01154">
    <property type="entry name" value="DUF1704"/>
    <property type="match status" value="1"/>
</dbReference>
<dbReference type="GO" id="GO:0004180">
    <property type="term" value="F:carboxypeptidase activity"/>
    <property type="evidence" value="ECO:0007669"/>
    <property type="project" value="UniProtKB-KW"/>
</dbReference>
<name>A0ABW1X3S3_9ACTN</name>
<keyword evidence="2" id="KW-0645">Protease</keyword>
<evidence type="ECO:0000313" key="5">
    <source>
        <dbReference type="EMBL" id="MFC6396842.1"/>
    </source>
</evidence>
<keyword evidence="5" id="KW-0121">Carboxypeptidase</keyword>
<dbReference type="EMBL" id="JBHSUA010000015">
    <property type="protein sequence ID" value="MFC6396842.1"/>
    <property type="molecule type" value="Genomic_DNA"/>
</dbReference>
<protein>
    <submittedName>
        <fullName evidence="5">Tyrosine/phenylalanine carboxypeptidase domain-containing protein</fullName>
    </submittedName>
</protein>
<evidence type="ECO:0000256" key="2">
    <source>
        <dbReference type="ARBA" id="ARBA00022670"/>
    </source>
</evidence>
<dbReference type="PANTHER" id="PTHR31817:SF0">
    <property type="entry name" value="CHROMOSOME UNDETERMINED SCAFFOLD_67, WHOLE GENOME SHOTGUN SEQUENCE"/>
    <property type="match status" value="1"/>
</dbReference>
<dbReference type="PANTHER" id="PTHR31817">
    <property type="match status" value="1"/>
</dbReference>
<proteinExistence type="predicted"/>
<comment type="caution">
    <text evidence="5">The sequence shown here is derived from an EMBL/GenBank/DDBJ whole genome shotgun (WGS) entry which is preliminary data.</text>
</comment>
<evidence type="ECO:0000256" key="4">
    <source>
        <dbReference type="ARBA" id="ARBA00023049"/>
    </source>
</evidence>
<evidence type="ECO:0000256" key="3">
    <source>
        <dbReference type="ARBA" id="ARBA00022801"/>
    </source>
</evidence>
<evidence type="ECO:0000313" key="6">
    <source>
        <dbReference type="Proteomes" id="UP001596266"/>
    </source>
</evidence>
<organism evidence="5 6">
    <name type="scientific">Luteococcus sanguinis</name>
    <dbReference type="NCBI Taxonomy" id="174038"/>
    <lineage>
        <taxon>Bacteria</taxon>
        <taxon>Bacillati</taxon>
        <taxon>Actinomycetota</taxon>
        <taxon>Actinomycetes</taxon>
        <taxon>Propionibacteriales</taxon>
        <taxon>Propionibacteriaceae</taxon>
        <taxon>Luteococcus</taxon>
    </lineage>
</organism>
<keyword evidence="3" id="KW-0378">Hydrolase</keyword>
<reference evidence="6" key="1">
    <citation type="journal article" date="2019" name="Int. J. Syst. Evol. Microbiol.">
        <title>The Global Catalogue of Microorganisms (GCM) 10K type strain sequencing project: providing services to taxonomists for standard genome sequencing and annotation.</title>
        <authorList>
            <consortium name="The Broad Institute Genomics Platform"/>
            <consortium name="The Broad Institute Genome Sequencing Center for Infectious Disease"/>
            <person name="Wu L."/>
            <person name="Ma J."/>
        </authorList>
    </citation>
    <scope>NUCLEOTIDE SEQUENCE [LARGE SCALE GENOMIC DNA]</scope>
    <source>
        <strain evidence="6">CGMCC 1.15277</strain>
    </source>
</reference>
<keyword evidence="6" id="KW-1185">Reference proteome</keyword>
<dbReference type="InterPro" id="IPR012548">
    <property type="entry name" value="MATCAP"/>
</dbReference>
<dbReference type="Pfam" id="PF08014">
    <property type="entry name" value="MATCAP"/>
    <property type="match status" value="1"/>
</dbReference>
<gene>
    <name evidence="5" type="ORF">ACFP57_07565</name>
</gene>
<sequence>MRAFSENDRHVDADLAALGDSMRFLLDVTPMNASQVRARWVAGDHCEPDFAYRELSTDPDVLKAGLARIDVNTVDDPTLRSLLAAKHRELTQQAEMMRARNTSDFLPLAIEHYGAVTPALRDIARQVMDEVPLPEASGDPVSAEDFLVLAQAEIDWYHRQDPDVVMHAEIREDVSGVMVSHDTLLVPSGIPCTADRANALLQHEVGTHLVTQVNGSAQQITCLGRGLAGCDETQEGLAVLGEVASGQFTRARLRQLAGRVLVVDAMTHGTPFDECWQQLVSRGTKRGSAFTTVMRVFRGGGLTKDACYLRGLVDLLSHIKHGGRLDLMFRGKFALRDLGLVEQLERDGRLAPPRLEAHWLAMPDAPERLARAATTPLAQIVA</sequence>
<dbReference type="Proteomes" id="UP001596266">
    <property type="component" value="Unassembled WGS sequence"/>
</dbReference>
<keyword evidence="4" id="KW-0482">Metalloprotease</keyword>